<comment type="caution">
    <text evidence="2">The sequence shown here is derived from an EMBL/GenBank/DDBJ whole genome shotgun (WGS) entry which is preliminary data.</text>
</comment>
<keyword evidence="3" id="KW-1185">Reference proteome</keyword>
<evidence type="ECO:0000256" key="1">
    <source>
        <dbReference type="SAM" id="MobiDB-lite"/>
    </source>
</evidence>
<accession>A0ABW4W8B6</accession>
<sequence>MLERGWDLIEAVCLLADVAGEDAVAHKPSSENCADAAGLKTVIGSVMERTVRANLHWLPQCRQQSLAQFEMKLRARAKRRDPDSRGIIRRPMPGDVHSANAVADFNGSIHSQDARAMSR</sequence>
<organism evidence="2 3">
    <name type="scientific">Mesorhizobium calcicola</name>
    <dbReference type="NCBI Taxonomy" id="1300310"/>
    <lineage>
        <taxon>Bacteria</taxon>
        <taxon>Pseudomonadati</taxon>
        <taxon>Pseudomonadota</taxon>
        <taxon>Alphaproteobacteria</taxon>
        <taxon>Hyphomicrobiales</taxon>
        <taxon>Phyllobacteriaceae</taxon>
        <taxon>Mesorhizobium</taxon>
    </lineage>
</organism>
<evidence type="ECO:0008006" key="4">
    <source>
        <dbReference type="Google" id="ProtNLM"/>
    </source>
</evidence>
<dbReference type="EMBL" id="JBHUGY010000003">
    <property type="protein sequence ID" value="MFD2051975.1"/>
    <property type="molecule type" value="Genomic_DNA"/>
</dbReference>
<proteinExistence type="predicted"/>
<protein>
    <recommendedName>
        <fullName evidence="4">Transposase</fullName>
    </recommendedName>
</protein>
<gene>
    <name evidence="2" type="ORF">ACFSQT_02025</name>
</gene>
<reference evidence="3" key="1">
    <citation type="journal article" date="2019" name="Int. J. Syst. Evol. Microbiol.">
        <title>The Global Catalogue of Microorganisms (GCM) 10K type strain sequencing project: providing services to taxonomists for standard genome sequencing and annotation.</title>
        <authorList>
            <consortium name="The Broad Institute Genomics Platform"/>
            <consortium name="The Broad Institute Genome Sequencing Center for Infectious Disease"/>
            <person name="Wu L."/>
            <person name="Ma J."/>
        </authorList>
    </citation>
    <scope>NUCLEOTIDE SEQUENCE [LARGE SCALE GENOMIC DNA]</scope>
    <source>
        <strain evidence="3">CGMCC 1.16226</strain>
    </source>
</reference>
<evidence type="ECO:0000313" key="2">
    <source>
        <dbReference type="EMBL" id="MFD2051975.1"/>
    </source>
</evidence>
<dbReference type="RefSeq" id="WP_379016783.1">
    <property type="nucleotide sequence ID" value="NZ_JBHUGY010000003.1"/>
</dbReference>
<evidence type="ECO:0000313" key="3">
    <source>
        <dbReference type="Proteomes" id="UP001597349"/>
    </source>
</evidence>
<name>A0ABW4W8B6_9HYPH</name>
<feature type="region of interest" description="Disordered" evidence="1">
    <location>
        <begin position="77"/>
        <end position="119"/>
    </location>
</feature>
<dbReference type="Proteomes" id="UP001597349">
    <property type="component" value="Unassembled WGS sequence"/>
</dbReference>